<organism evidence="1 2">
    <name type="scientific">Staphylococcus pseudintermedius</name>
    <dbReference type="NCBI Taxonomy" id="283734"/>
    <lineage>
        <taxon>Bacteria</taxon>
        <taxon>Bacillati</taxon>
        <taxon>Bacillota</taxon>
        <taxon>Bacilli</taxon>
        <taxon>Bacillales</taxon>
        <taxon>Staphylococcaceae</taxon>
        <taxon>Staphylococcus</taxon>
        <taxon>Staphylococcus intermedius group</taxon>
    </lineage>
</organism>
<proteinExistence type="predicted"/>
<sequence length="30" mass="3375">MNFKQKISETLGNKVLDIETINRKDALPAS</sequence>
<dbReference type="AlphaFoldDB" id="A0A317ZCS5"/>
<reference evidence="1 2" key="1">
    <citation type="journal article" date="2018" name="Vet. Microbiol.">
        <title>Clonal diversity and geographic distribution of methicillin-resistant Staphylococcus pseudintermedius from Australian animals: Discovery of novel sequence types.</title>
        <authorList>
            <person name="Worthing K.A."/>
            <person name="Abraham S."/>
            <person name="Coombs G.W."/>
            <person name="Pang S."/>
            <person name="Saputra S."/>
            <person name="Jordan D."/>
            <person name="Trott D.J."/>
            <person name="Norris J.M."/>
        </authorList>
    </citation>
    <scope>NUCLEOTIDE SEQUENCE [LARGE SCALE GENOMIC DNA]</scope>
    <source>
        <strain evidence="1 2">ST71 3</strain>
    </source>
</reference>
<evidence type="ECO:0000313" key="2">
    <source>
        <dbReference type="Proteomes" id="UP000246351"/>
    </source>
</evidence>
<evidence type="ECO:0000313" key="1">
    <source>
        <dbReference type="EMBL" id="PWZ99277.1"/>
    </source>
</evidence>
<comment type="caution">
    <text evidence="1">The sequence shown here is derived from an EMBL/GenBank/DDBJ whole genome shotgun (WGS) entry which is preliminary data.</text>
</comment>
<accession>A0A317ZCS5</accession>
<dbReference type="EMBL" id="QEIV01000285">
    <property type="protein sequence ID" value="PWZ99277.1"/>
    <property type="molecule type" value="Genomic_DNA"/>
</dbReference>
<protein>
    <submittedName>
        <fullName evidence="1">DUF697 domain-containing protein</fullName>
    </submittedName>
</protein>
<dbReference type="Proteomes" id="UP000246351">
    <property type="component" value="Unassembled WGS sequence"/>
</dbReference>
<name>A0A317ZCS5_STAPS</name>
<gene>
    <name evidence="1" type="ORF">DD924_03545</name>
</gene>
<feature type="non-terminal residue" evidence="1">
    <location>
        <position position="30"/>
    </location>
</feature>